<dbReference type="SMART" id="SM00254">
    <property type="entry name" value="ShKT"/>
    <property type="match status" value="1"/>
</dbReference>
<dbReference type="AlphaFoldDB" id="A0A7S4BZZ4"/>
<dbReference type="PANTHER" id="PTHR46830:SF2">
    <property type="entry name" value="ALPHA-1,4-N-ACETYLGLUCOSAMINYLTRANSFERASE"/>
    <property type="match status" value="1"/>
</dbReference>
<evidence type="ECO:0000256" key="1">
    <source>
        <dbReference type="SAM" id="Phobius"/>
    </source>
</evidence>
<dbReference type="Pfam" id="PF04488">
    <property type="entry name" value="Gly_transf_sug"/>
    <property type="match status" value="1"/>
</dbReference>
<organism evidence="3">
    <name type="scientific">Chrysotila carterae</name>
    <name type="common">Marine alga</name>
    <name type="synonym">Syracosphaera carterae</name>
    <dbReference type="NCBI Taxonomy" id="13221"/>
    <lineage>
        <taxon>Eukaryota</taxon>
        <taxon>Haptista</taxon>
        <taxon>Haptophyta</taxon>
        <taxon>Prymnesiophyceae</taxon>
        <taxon>Isochrysidales</taxon>
        <taxon>Isochrysidaceae</taxon>
        <taxon>Chrysotila</taxon>
    </lineage>
</organism>
<keyword evidence="1" id="KW-1133">Transmembrane helix</keyword>
<reference evidence="3" key="1">
    <citation type="submission" date="2021-01" db="EMBL/GenBank/DDBJ databases">
        <authorList>
            <person name="Corre E."/>
            <person name="Pelletier E."/>
            <person name="Niang G."/>
            <person name="Scheremetjew M."/>
            <person name="Finn R."/>
            <person name="Kale V."/>
            <person name="Holt S."/>
            <person name="Cochrane G."/>
            <person name="Meng A."/>
            <person name="Brown T."/>
            <person name="Cohen L."/>
        </authorList>
    </citation>
    <scope>NUCLEOTIDE SEQUENCE</scope>
    <source>
        <strain evidence="3">CCMP645</strain>
    </source>
</reference>
<evidence type="ECO:0000259" key="2">
    <source>
        <dbReference type="PROSITE" id="PS51670"/>
    </source>
</evidence>
<protein>
    <recommendedName>
        <fullName evidence="2">ShKT domain-containing protein</fullName>
    </recommendedName>
</protein>
<gene>
    <name evidence="3" type="ORF">PCAR00345_LOCUS35335</name>
</gene>
<dbReference type="Gene3D" id="3.90.550.20">
    <property type="match status" value="1"/>
</dbReference>
<keyword evidence="1" id="KW-0472">Membrane</keyword>
<sequence length="573" mass="62515">MNVLQHAPRRRPRYDGNEARSLVPSMIGFLCISTLSTVVAISVQDHAGADQTFQQQKQPPQSNDLLSDAPPLLQWDRSCGAWGTCAPVTEATDIGKKAVRIDAPADEWTDTTLRWRVEIGKEPDDCILVLSARLRLLGVMEKAKPAAQVRLALEADGGVSSARCEVHDDPPGEHPMDLRVSCGRRALLQGGSTSRASVVFGLAAVRSAASVALESLSLRCAANTEVATASTSPAPPPSIPPLLHFIFGLSPDFGGKPFGLVHHLVIKSALHFASPATARFYYAHEPSGKWWAQTLPLLSPRLVMAPPAVFGRPLRRFAHKADVIRLELLLQFGGVYLDLDVMLLAPITPLMQSHELVLAHEGIDGSIGLGNALMLTRPNSTFMRRWYGAYTNFSDHVWNGFSVRFPLKLALEMPTAVHVLDYGAFYWPPWNAWGVAQLYRSSRCLLRGATAVHLWETKVWRTLLSELTPEDLHAQTSCFANMARAVLSGSYDFETATLRPGELAEENVAVLHSTSLLTHLLGAPTPRGPVVNLAACENLSGNDCVAWAKAGECEKNPQFMQVSCRRACSLCND</sequence>
<dbReference type="InterPro" id="IPR003582">
    <property type="entry name" value="ShKT_dom"/>
</dbReference>
<dbReference type="Pfam" id="PF01549">
    <property type="entry name" value="ShK"/>
    <property type="match status" value="1"/>
</dbReference>
<dbReference type="PROSITE" id="PS51670">
    <property type="entry name" value="SHKT"/>
    <property type="match status" value="1"/>
</dbReference>
<dbReference type="SUPFAM" id="SSF53448">
    <property type="entry name" value="Nucleotide-diphospho-sugar transferases"/>
    <property type="match status" value="1"/>
</dbReference>
<dbReference type="InterPro" id="IPR029044">
    <property type="entry name" value="Nucleotide-diphossugar_trans"/>
</dbReference>
<dbReference type="PANTHER" id="PTHR46830">
    <property type="entry name" value="TRANSFERASE, PUTATIVE-RELATED"/>
    <property type="match status" value="1"/>
</dbReference>
<accession>A0A7S4BZZ4</accession>
<dbReference type="InterPro" id="IPR007577">
    <property type="entry name" value="GlycoTrfase_DXD_sugar-bd_CS"/>
</dbReference>
<name>A0A7S4BZZ4_CHRCT</name>
<feature type="domain" description="ShKT" evidence="2">
    <location>
        <begin position="536"/>
        <end position="571"/>
    </location>
</feature>
<dbReference type="EMBL" id="HBIZ01055291">
    <property type="protein sequence ID" value="CAE0782633.1"/>
    <property type="molecule type" value="Transcribed_RNA"/>
</dbReference>
<keyword evidence="1" id="KW-0812">Transmembrane</keyword>
<proteinExistence type="predicted"/>
<feature type="transmembrane region" description="Helical" evidence="1">
    <location>
        <begin position="21"/>
        <end position="43"/>
    </location>
</feature>
<evidence type="ECO:0000313" key="3">
    <source>
        <dbReference type="EMBL" id="CAE0782633.1"/>
    </source>
</evidence>